<sequence length="115" mass="12958">MPEWSEVATCKTNRRCGFMSRTVFDYESDTAVITGPLGFPAAIFCMTDGRFPPLYDRQQGPVQGQNRNANPTSDFDCQIPTNEISGDLQALQSAEHMNCEPHARFLWISVDSFEF</sequence>
<evidence type="ECO:0000313" key="3">
    <source>
        <dbReference type="Proteomes" id="UP000297777"/>
    </source>
</evidence>
<evidence type="ECO:0000313" key="2">
    <source>
        <dbReference type="EMBL" id="TGO10478.1"/>
    </source>
</evidence>
<feature type="region of interest" description="Disordered" evidence="1">
    <location>
        <begin position="55"/>
        <end position="76"/>
    </location>
</feature>
<proteinExistence type="predicted"/>
<gene>
    <name evidence="2" type="ORF">BTUL_0134g00300</name>
</gene>
<protein>
    <submittedName>
        <fullName evidence="2">Uncharacterized protein</fullName>
    </submittedName>
</protein>
<dbReference type="AlphaFoldDB" id="A0A4Z1EIU4"/>
<feature type="compositionally biased region" description="Polar residues" evidence="1">
    <location>
        <begin position="60"/>
        <end position="76"/>
    </location>
</feature>
<dbReference type="EMBL" id="PQXH01000134">
    <property type="protein sequence ID" value="TGO10478.1"/>
    <property type="molecule type" value="Genomic_DNA"/>
</dbReference>
<reference evidence="2 3" key="1">
    <citation type="submission" date="2017-12" db="EMBL/GenBank/DDBJ databases">
        <title>Comparative genomics of Botrytis spp.</title>
        <authorList>
            <person name="Valero-Jimenez C.A."/>
            <person name="Tapia P."/>
            <person name="Veloso J."/>
            <person name="Silva-Moreno E."/>
            <person name="Staats M."/>
            <person name="Valdes J.H."/>
            <person name="Van Kan J.A.L."/>
        </authorList>
    </citation>
    <scope>NUCLEOTIDE SEQUENCE [LARGE SCALE GENOMIC DNA]</scope>
    <source>
        <strain evidence="2 3">Bt9001</strain>
    </source>
</reference>
<keyword evidence="3" id="KW-1185">Reference proteome</keyword>
<organism evidence="2 3">
    <name type="scientific">Botrytis tulipae</name>
    <dbReference type="NCBI Taxonomy" id="87230"/>
    <lineage>
        <taxon>Eukaryota</taxon>
        <taxon>Fungi</taxon>
        <taxon>Dikarya</taxon>
        <taxon>Ascomycota</taxon>
        <taxon>Pezizomycotina</taxon>
        <taxon>Leotiomycetes</taxon>
        <taxon>Helotiales</taxon>
        <taxon>Sclerotiniaceae</taxon>
        <taxon>Botrytis</taxon>
    </lineage>
</organism>
<name>A0A4Z1EIU4_9HELO</name>
<accession>A0A4Z1EIU4</accession>
<dbReference type="Proteomes" id="UP000297777">
    <property type="component" value="Unassembled WGS sequence"/>
</dbReference>
<dbReference type="OrthoDB" id="3464820at2759"/>
<evidence type="ECO:0000256" key="1">
    <source>
        <dbReference type="SAM" id="MobiDB-lite"/>
    </source>
</evidence>
<comment type="caution">
    <text evidence="2">The sequence shown here is derived from an EMBL/GenBank/DDBJ whole genome shotgun (WGS) entry which is preliminary data.</text>
</comment>